<dbReference type="OrthoDB" id="597202at2"/>
<evidence type="ECO:0000259" key="1">
    <source>
        <dbReference type="Pfam" id="PF08241"/>
    </source>
</evidence>
<evidence type="ECO:0000313" key="3">
    <source>
        <dbReference type="Proteomes" id="UP000073816"/>
    </source>
</evidence>
<dbReference type="Gene3D" id="3.40.50.150">
    <property type="entry name" value="Vaccinia Virus protein VP39"/>
    <property type="match status" value="1"/>
</dbReference>
<organism evidence="2 3">
    <name type="scientific">Algoriphagus sanaruensis</name>
    <dbReference type="NCBI Taxonomy" id="1727163"/>
    <lineage>
        <taxon>Bacteria</taxon>
        <taxon>Pseudomonadati</taxon>
        <taxon>Bacteroidota</taxon>
        <taxon>Cytophagia</taxon>
        <taxon>Cytophagales</taxon>
        <taxon>Cyclobacteriaceae</taxon>
        <taxon>Algoriphagus</taxon>
    </lineage>
</organism>
<protein>
    <recommendedName>
        <fullName evidence="1">Methyltransferase type 11 domain-containing protein</fullName>
    </recommendedName>
</protein>
<dbReference type="Pfam" id="PF08241">
    <property type="entry name" value="Methyltransf_11"/>
    <property type="match status" value="1"/>
</dbReference>
<reference evidence="3" key="1">
    <citation type="submission" date="2015-09" db="EMBL/GenBank/DDBJ databases">
        <title>Complete sequence of Algoriphagus sp. M8-2.</title>
        <authorList>
            <person name="Shintani M."/>
        </authorList>
    </citation>
    <scope>NUCLEOTIDE SEQUENCE [LARGE SCALE GENOMIC DNA]</scope>
    <source>
        <strain evidence="3">M8-2</strain>
    </source>
</reference>
<dbReference type="PANTHER" id="PTHR43861:SF1">
    <property type="entry name" value="TRANS-ACONITATE 2-METHYLTRANSFERASE"/>
    <property type="match status" value="1"/>
</dbReference>
<dbReference type="AlphaFoldDB" id="A0A142EQT2"/>
<proteinExistence type="predicted"/>
<dbReference type="CDD" id="cd02440">
    <property type="entry name" value="AdoMet_MTases"/>
    <property type="match status" value="1"/>
</dbReference>
<dbReference type="RefSeq" id="WP_067548760.1">
    <property type="nucleotide sequence ID" value="NZ_CP012836.1"/>
</dbReference>
<reference evidence="2 3" key="2">
    <citation type="journal article" date="2016" name="Genome Announc.">
        <title>Complete Genome Sequence of Algoriphagus sp. Strain M8-2, Isolated from a Brackish Lake.</title>
        <authorList>
            <person name="Muraguchi Y."/>
            <person name="Kushimoto K."/>
            <person name="Ohtsubo Y."/>
            <person name="Suzuki T."/>
            <person name="Dohra H."/>
            <person name="Kimbara K."/>
            <person name="Shintani M."/>
        </authorList>
    </citation>
    <scope>NUCLEOTIDE SEQUENCE [LARGE SCALE GENOMIC DNA]</scope>
    <source>
        <strain evidence="2 3">M8-2</strain>
    </source>
</reference>
<name>A0A142EQT2_9BACT</name>
<gene>
    <name evidence="2" type="ORF">AO498_13645</name>
</gene>
<feature type="domain" description="Methyltransferase type 11" evidence="1">
    <location>
        <begin position="40"/>
        <end position="133"/>
    </location>
</feature>
<dbReference type="GO" id="GO:0008757">
    <property type="term" value="F:S-adenosylmethionine-dependent methyltransferase activity"/>
    <property type="evidence" value="ECO:0007669"/>
    <property type="project" value="InterPro"/>
</dbReference>
<dbReference type="InterPro" id="IPR013216">
    <property type="entry name" value="Methyltransf_11"/>
</dbReference>
<dbReference type="KEGG" id="alm:AO498_13645"/>
<dbReference type="PATRIC" id="fig|1727163.4.peg.2849"/>
<evidence type="ECO:0000313" key="2">
    <source>
        <dbReference type="EMBL" id="AMQ57487.1"/>
    </source>
</evidence>
<sequence>MSSLKFTGERLMPGALDKTAMEHLHRYAICLEMVKNKNVLDIASGEGYGSFLLAKEASQVIGVDLAQEAIDHARASYPKENLQFIQGSILEIPSPDHSFDVVVSFETLEHVSDHEQTFAEIKRVLKPDGILIISTPEKSVYSDEVNYSNPFHEKELYEWEFRDLIHRYFENAKVIQQKYVKGSLMVDKDFSSTSFRFFTGDFQGFDLRAGFHPEYLVAICSNQPIATLDMDSLFTNPINEKIMVEEIVAAKIKRLKSGFRYRLIDSIFKPWDLIKSLKNKIS</sequence>
<dbReference type="EMBL" id="CP012836">
    <property type="protein sequence ID" value="AMQ57487.1"/>
    <property type="molecule type" value="Genomic_DNA"/>
</dbReference>
<dbReference type="InterPro" id="IPR029063">
    <property type="entry name" value="SAM-dependent_MTases_sf"/>
</dbReference>
<dbReference type="Proteomes" id="UP000073816">
    <property type="component" value="Chromosome"/>
</dbReference>
<dbReference type="SUPFAM" id="SSF53335">
    <property type="entry name" value="S-adenosyl-L-methionine-dependent methyltransferases"/>
    <property type="match status" value="1"/>
</dbReference>
<dbReference type="STRING" id="1727163.AO498_13645"/>
<accession>A0A142EQT2</accession>
<keyword evidence="3" id="KW-1185">Reference proteome</keyword>
<dbReference type="PANTHER" id="PTHR43861">
    <property type="entry name" value="TRANS-ACONITATE 2-METHYLTRANSFERASE-RELATED"/>
    <property type="match status" value="1"/>
</dbReference>